<dbReference type="PROSITE" id="PS00455">
    <property type="entry name" value="AMP_BINDING"/>
    <property type="match status" value="1"/>
</dbReference>
<organism evidence="7 8">
    <name type="scientific">Corallococcus coralloides (strain ATCC 25202 / DSM 2259 / NBRC 100086 / M2)</name>
    <name type="common">Myxococcus coralloides</name>
    <dbReference type="NCBI Taxonomy" id="1144275"/>
    <lineage>
        <taxon>Bacteria</taxon>
        <taxon>Pseudomonadati</taxon>
        <taxon>Myxococcota</taxon>
        <taxon>Myxococcia</taxon>
        <taxon>Myxococcales</taxon>
        <taxon>Cystobacterineae</taxon>
        <taxon>Myxococcaceae</taxon>
        <taxon>Corallococcus</taxon>
    </lineage>
</organism>
<dbReference type="PANTHER" id="PTHR22754">
    <property type="entry name" value="DISCO-INTERACTING PROTEIN 2 DIP2 -RELATED"/>
    <property type="match status" value="1"/>
</dbReference>
<evidence type="ECO:0000256" key="4">
    <source>
        <dbReference type="ARBA" id="ARBA00023098"/>
    </source>
</evidence>
<dbReference type="Gene3D" id="3.40.50.12780">
    <property type="entry name" value="N-terminal domain of ligase-like"/>
    <property type="match status" value="1"/>
</dbReference>
<evidence type="ECO:0000259" key="5">
    <source>
        <dbReference type="Pfam" id="PF00501"/>
    </source>
</evidence>
<name>H8MRC5_CORCM</name>
<dbReference type="InterPro" id="IPR025110">
    <property type="entry name" value="AMP-bd_C"/>
</dbReference>
<evidence type="ECO:0000256" key="2">
    <source>
        <dbReference type="ARBA" id="ARBA00022598"/>
    </source>
</evidence>
<comment type="similarity">
    <text evidence="1">Belongs to the ATP-dependent AMP-binding enzyme family.</text>
</comment>
<dbReference type="InterPro" id="IPR040097">
    <property type="entry name" value="FAAL/FAAC"/>
</dbReference>
<dbReference type="OrthoDB" id="5480912at2"/>
<keyword evidence="2 7" id="KW-0436">Ligase</keyword>
<reference evidence="7 8" key="1">
    <citation type="journal article" date="2012" name="J. Bacteriol.">
        <title>Complete Genome Sequence of the Fruiting Myxobacterium Corallococcus coralloides DSM 2259.</title>
        <authorList>
            <person name="Huntley S."/>
            <person name="Zhang Y."/>
            <person name="Treuner-Lange A."/>
            <person name="Kneip S."/>
            <person name="Sensen C.W."/>
            <person name="Sogaard-Andersen L."/>
        </authorList>
    </citation>
    <scope>NUCLEOTIDE SEQUENCE [LARGE SCALE GENOMIC DNA]</scope>
    <source>
        <strain evidence="8">ATCC 25202 / DSM 2259 / NBRC 100086 / M2</strain>
    </source>
</reference>
<evidence type="ECO:0000256" key="1">
    <source>
        <dbReference type="ARBA" id="ARBA00006432"/>
    </source>
</evidence>
<dbReference type="Pfam" id="PF00501">
    <property type="entry name" value="AMP-binding"/>
    <property type="match status" value="1"/>
</dbReference>
<accession>H8MRC5</accession>
<dbReference type="InterPro" id="IPR020845">
    <property type="entry name" value="AMP-binding_CS"/>
</dbReference>
<dbReference type="RefSeq" id="WP_014397899.1">
    <property type="nucleotide sequence ID" value="NC_017030.1"/>
</dbReference>
<feature type="domain" description="AMP-dependent synthetase/ligase" evidence="5">
    <location>
        <begin position="10"/>
        <end position="410"/>
    </location>
</feature>
<keyword evidence="3" id="KW-0276">Fatty acid metabolism</keyword>
<dbReference type="GO" id="GO:0016874">
    <property type="term" value="F:ligase activity"/>
    <property type="evidence" value="ECO:0007669"/>
    <property type="project" value="UniProtKB-KW"/>
</dbReference>
<feature type="domain" description="AMP-binding enzyme C-terminal" evidence="6">
    <location>
        <begin position="454"/>
        <end position="567"/>
    </location>
</feature>
<dbReference type="EMBL" id="CP003389">
    <property type="protein sequence ID" value="AFE08734.1"/>
    <property type="molecule type" value="Genomic_DNA"/>
</dbReference>
<dbReference type="GO" id="GO:0005886">
    <property type="term" value="C:plasma membrane"/>
    <property type="evidence" value="ECO:0007669"/>
    <property type="project" value="TreeGrafter"/>
</dbReference>
<dbReference type="SUPFAM" id="SSF56801">
    <property type="entry name" value="Acetyl-CoA synthetase-like"/>
    <property type="match status" value="1"/>
</dbReference>
<dbReference type="PANTHER" id="PTHR22754:SF32">
    <property type="entry name" value="DISCO-INTERACTING PROTEIN 2"/>
    <property type="match status" value="1"/>
</dbReference>
<keyword evidence="4" id="KW-0443">Lipid metabolism</keyword>
<dbReference type="Gene3D" id="3.30.300.30">
    <property type="match status" value="1"/>
</dbReference>
<dbReference type="InterPro" id="IPR045851">
    <property type="entry name" value="AMP-bd_C_sf"/>
</dbReference>
<dbReference type="Proteomes" id="UP000007587">
    <property type="component" value="Chromosome"/>
</dbReference>
<dbReference type="InterPro" id="IPR042099">
    <property type="entry name" value="ANL_N_sf"/>
</dbReference>
<keyword evidence="8" id="KW-1185">Reference proteome</keyword>
<dbReference type="eggNOG" id="COG0318">
    <property type="taxonomic scope" value="Bacteria"/>
</dbReference>
<dbReference type="STRING" id="1144275.COCOR_05106"/>
<dbReference type="GO" id="GO:0006633">
    <property type="term" value="P:fatty acid biosynthetic process"/>
    <property type="evidence" value="ECO:0007669"/>
    <property type="project" value="TreeGrafter"/>
</dbReference>
<dbReference type="CDD" id="cd05931">
    <property type="entry name" value="FAAL"/>
    <property type="match status" value="1"/>
</dbReference>
<dbReference type="GO" id="GO:0071766">
    <property type="term" value="P:Actinobacterium-type cell wall biogenesis"/>
    <property type="evidence" value="ECO:0007669"/>
    <property type="project" value="UniProtKB-ARBA"/>
</dbReference>
<dbReference type="Pfam" id="PF23024">
    <property type="entry name" value="AMP-dom_DIP2-like"/>
    <property type="match status" value="1"/>
</dbReference>
<dbReference type="FunFam" id="3.40.50.12780:FF:000013">
    <property type="entry name" value="Long-chain-fatty-acid--AMP ligase FadD32"/>
    <property type="match status" value="1"/>
</dbReference>
<dbReference type="HOGENOM" id="CLU_000022_23_7_7"/>
<evidence type="ECO:0000313" key="7">
    <source>
        <dbReference type="EMBL" id="AFE08734.1"/>
    </source>
</evidence>
<dbReference type="GO" id="GO:0070566">
    <property type="term" value="F:adenylyltransferase activity"/>
    <property type="evidence" value="ECO:0007669"/>
    <property type="project" value="TreeGrafter"/>
</dbReference>
<dbReference type="AlphaFoldDB" id="H8MRC5"/>
<protein>
    <submittedName>
        <fullName evidence="7">AMP-dependent synthetase and ligase</fullName>
    </submittedName>
</protein>
<dbReference type="InterPro" id="IPR000873">
    <property type="entry name" value="AMP-dep_synth/lig_dom"/>
</dbReference>
<proteinExistence type="inferred from homology"/>
<dbReference type="InParanoid" id="H8MRC5"/>
<evidence type="ECO:0000256" key="3">
    <source>
        <dbReference type="ARBA" id="ARBA00022832"/>
    </source>
</evidence>
<sequence>MYSNLVDLLRDRAQQSGDALAFIFVNSDGSEQSRLTFAQLDREARGVAAELRQRLVPGDRALLLFPPGLEFISAFFGCLYAGVIGVPAYPIRAERDVPRLREIVRSAGARVALSTQFLVEMMSGFVADVPEFSAMQWLSTDAMELTRLADTWRAEAVTGDHLAFLQYTSGSTGKPRGVMVSHQNLLHNERMIQEYFQHDRESTIVAGWLPVYHDMGLIGNVLQPLFLGRPCILMSPLDFLQRPAIWLQTISQYKVTTSGGPNFAYELCIRRINAEQRQQLDLSTWSLAFNGAEPIRGDVLRRFAEVFGPQGFKLEAFYPCYGLAEATLIVTGGRKAAAPVSFSVARDALERRQLAPLPPEDPRARELIGCGSIAPDQQLLIVDPETSRPCAPEQVGEVWVRGPSVARGYWEQPEATQKTFGGVLADTQEERFLRTGDLGFLRGGELFITGRLKDVIIIRGRNHYPEDIELTVERSSKAVRPGCGAAFAVDVAGEEQLVLVQEISRAVIDQGGDLQAVIADIREAISANHGVRLHSAVLIPPGVIPKTSSGKIQRHACRTKFLEGSLEQLTP</sequence>
<gene>
    <name evidence="7" type="primary">fadD8</name>
    <name evidence="7" type="ordered locus">COCOR_05106</name>
</gene>
<reference evidence="8" key="2">
    <citation type="submission" date="2012-03" db="EMBL/GenBank/DDBJ databases">
        <title>Genome sequence of the fruiting myxobacterium Corallococcus coralloides DSM 2259.</title>
        <authorList>
            <person name="Huntley S."/>
            <person name="Zhang Y."/>
            <person name="Treuner-Lange A."/>
            <person name="Sensen C.W."/>
            <person name="Sogaard-Andersen L."/>
        </authorList>
    </citation>
    <scope>NUCLEOTIDE SEQUENCE [LARGE SCALE GENOMIC DNA]</scope>
    <source>
        <strain evidence="8">ATCC 25202 / DSM 2259 / NBRC 100086 / M2</strain>
    </source>
</reference>
<evidence type="ECO:0000259" key="6">
    <source>
        <dbReference type="Pfam" id="PF23024"/>
    </source>
</evidence>
<dbReference type="KEGG" id="ccx:COCOR_05106"/>
<evidence type="ECO:0000313" key="8">
    <source>
        <dbReference type="Proteomes" id="UP000007587"/>
    </source>
</evidence>